<feature type="transmembrane region" description="Helical" evidence="7">
    <location>
        <begin position="30"/>
        <end position="48"/>
    </location>
</feature>
<keyword evidence="2" id="KW-0813">Transport</keyword>
<keyword evidence="6 7" id="KW-0472">Membrane</keyword>
<feature type="transmembrane region" description="Helical" evidence="7">
    <location>
        <begin position="281"/>
        <end position="303"/>
    </location>
</feature>
<dbReference type="PANTHER" id="PTHR42718">
    <property type="entry name" value="MAJOR FACILITATOR SUPERFAMILY MULTIDRUG TRANSPORTER MFSC"/>
    <property type="match status" value="1"/>
</dbReference>
<dbReference type="CDD" id="cd17321">
    <property type="entry name" value="MFS_MMR_MDR_like"/>
    <property type="match status" value="1"/>
</dbReference>
<feature type="transmembrane region" description="Helical" evidence="7">
    <location>
        <begin position="147"/>
        <end position="169"/>
    </location>
</feature>
<dbReference type="Pfam" id="PF07690">
    <property type="entry name" value="MFS_1"/>
    <property type="match status" value="1"/>
</dbReference>
<feature type="domain" description="Major facilitator superfamily (MFS) profile" evidence="8">
    <location>
        <begin position="1"/>
        <end position="445"/>
    </location>
</feature>
<evidence type="ECO:0000256" key="4">
    <source>
        <dbReference type="ARBA" id="ARBA00022692"/>
    </source>
</evidence>
<dbReference type="InterPro" id="IPR011701">
    <property type="entry name" value="MFS"/>
</dbReference>
<comment type="subcellular location">
    <subcellularLocation>
        <location evidence="1">Cell membrane</location>
        <topology evidence="1">Multi-pass membrane protein</topology>
    </subcellularLocation>
</comment>
<feature type="transmembrane region" description="Helical" evidence="7">
    <location>
        <begin position="421"/>
        <end position="441"/>
    </location>
</feature>
<gene>
    <name evidence="9" type="ORF">JIG36_06485</name>
</gene>
<evidence type="ECO:0000259" key="8">
    <source>
        <dbReference type="PROSITE" id="PS50850"/>
    </source>
</evidence>
<evidence type="ECO:0000256" key="7">
    <source>
        <dbReference type="SAM" id="Phobius"/>
    </source>
</evidence>
<organism evidence="9 10">
    <name type="scientific">Paractinoplanes ovalisporus</name>
    <dbReference type="NCBI Taxonomy" id="2810368"/>
    <lineage>
        <taxon>Bacteria</taxon>
        <taxon>Bacillati</taxon>
        <taxon>Actinomycetota</taxon>
        <taxon>Actinomycetes</taxon>
        <taxon>Micromonosporales</taxon>
        <taxon>Micromonosporaceae</taxon>
        <taxon>Paractinoplanes</taxon>
    </lineage>
</organism>
<dbReference type="SUPFAM" id="SSF103473">
    <property type="entry name" value="MFS general substrate transporter"/>
    <property type="match status" value="1"/>
</dbReference>
<feature type="transmembrane region" description="Helical" evidence="7">
    <location>
        <begin position="249"/>
        <end position="269"/>
    </location>
</feature>
<keyword evidence="10" id="KW-1185">Reference proteome</keyword>
<dbReference type="EMBL" id="JAENHP010000002">
    <property type="protein sequence ID" value="MBM2615209.1"/>
    <property type="molecule type" value="Genomic_DNA"/>
</dbReference>
<reference evidence="9 10" key="1">
    <citation type="submission" date="2021-01" db="EMBL/GenBank/DDBJ databases">
        <title>Actinoplanes sp. nov. LDG1-06 isolated from lichen.</title>
        <authorList>
            <person name="Saeng-In P."/>
            <person name="Phongsopitanun W."/>
            <person name="Kanchanasin P."/>
            <person name="Yuki M."/>
            <person name="Kudo T."/>
            <person name="Ohkuma M."/>
            <person name="Tanasupawat S."/>
        </authorList>
    </citation>
    <scope>NUCLEOTIDE SEQUENCE [LARGE SCALE GENOMIC DNA]</scope>
    <source>
        <strain evidence="9 10">LDG1-06</strain>
    </source>
</reference>
<evidence type="ECO:0000256" key="1">
    <source>
        <dbReference type="ARBA" id="ARBA00004651"/>
    </source>
</evidence>
<evidence type="ECO:0000256" key="5">
    <source>
        <dbReference type="ARBA" id="ARBA00022989"/>
    </source>
</evidence>
<feature type="transmembrane region" description="Helical" evidence="7">
    <location>
        <begin position="347"/>
        <end position="372"/>
    </location>
</feature>
<feature type="transmembrane region" description="Helical" evidence="7">
    <location>
        <begin position="315"/>
        <end position="335"/>
    </location>
</feature>
<feature type="transmembrane region" description="Helical" evidence="7">
    <location>
        <begin position="92"/>
        <end position="110"/>
    </location>
</feature>
<dbReference type="Gene3D" id="1.20.1720.10">
    <property type="entry name" value="Multidrug resistance protein D"/>
    <property type="match status" value="1"/>
</dbReference>
<dbReference type="Gene3D" id="1.20.1250.20">
    <property type="entry name" value="MFS general substrate transporter like domains"/>
    <property type="match status" value="1"/>
</dbReference>
<name>A0ABS2A5U0_9ACTN</name>
<comment type="caution">
    <text evidence="9">The sequence shown here is derived from an EMBL/GenBank/DDBJ whole genome shotgun (WGS) entry which is preliminary data.</text>
</comment>
<sequence>MSLMIVLDSTIVAVAVPDIQRDLGFTDAGVSWVVNGYLVAFAGLLLLAGRLGDLAGAWRVFLAGLGLFTVASVLCGLAGTAGMLIAGRFVQGAGGALAAAVVIGMIVRLFPEPAAQARAMGIYSFTQAGGAAAGFVLGGVLTDALGWPVIFLINVPIGVAVGLAGRRLLPRETGTGLGRGLDVPGALLITGGLSLGVYSIVRTGEPQAGPAAAVTGALAVLLILGFLLRQHTAARPLIPLTILARPWLLKANAAVVLVFATGMGFQFLNALFVQRVMGYDALGTGLAFLPTPIVIGLVSLFVAPRLTGRLGPRPVLMAGLTLLVAGLLLLGRMPVSPSYATDMLPPLIVMGLGVGVTVPSIIMLAMAGAAPADTGLVSGFSNTAQQAGGALGLSVLAALAAGRTASFPGPTTEALHAGYTLAFQVASGFVLTALLIAAFALRTPKIKTPEPRTYASSTPQKH</sequence>
<evidence type="ECO:0000256" key="6">
    <source>
        <dbReference type="ARBA" id="ARBA00023136"/>
    </source>
</evidence>
<keyword evidence="4 7" id="KW-0812">Transmembrane</keyword>
<feature type="transmembrane region" description="Helical" evidence="7">
    <location>
        <begin position="122"/>
        <end position="141"/>
    </location>
</feature>
<dbReference type="InterPro" id="IPR020846">
    <property type="entry name" value="MFS_dom"/>
</dbReference>
<accession>A0ABS2A5U0</accession>
<evidence type="ECO:0000313" key="10">
    <source>
        <dbReference type="Proteomes" id="UP000632138"/>
    </source>
</evidence>
<evidence type="ECO:0000256" key="2">
    <source>
        <dbReference type="ARBA" id="ARBA00022448"/>
    </source>
</evidence>
<feature type="transmembrane region" description="Helical" evidence="7">
    <location>
        <begin position="181"/>
        <end position="201"/>
    </location>
</feature>
<keyword evidence="5 7" id="KW-1133">Transmembrane helix</keyword>
<dbReference type="InterPro" id="IPR036259">
    <property type="entry name" value="MFS_trans_sf"/>
</dbReference>
<dbReference type="PANTHER" id="PTHR42718:SF46">
    <property type="entry name" value="BLR6921 PROTEIN"/>
    <property type="match status" value="1"/>
</dbReference>
<proteinExistence type="predicted"/>
<dbReference type="Proteomes" id="UP000632138">
    <property type="component" value="Unassembled WGS sequence"/>
</dbReference>
<feature type="transmembrane region" description="Helical" evidence="7">
    <location>
        <begin position="60"/>
        <end position="86"/>
    </location>
</feature>
<feature type="transmembrane region" description="Helical" evidence="7">
    <location>
        <begin position="384"/>
        <end position="401"/>
    </location>
</feature>
<dbReference type="PROSITE" id="PS50850">
    <property type="entry name" value="MFS"/>
    <property type="match status" value="1"/>
</dbReference>
<feature type="transmembrane region" description="Helical" evidence="7">
    <location>
        <begin position="207"/>
        <end position="228"/>
    </location>
</feature>
<evidence type="ECO:0000256" key="3">
    <source>
        <dbReference type="ARBA" id="ARBA00022475"/>
    </source>
</evidence>
<evidence type="ECO:0000313" key="9">
    <source>
        <dbReference type="EMBL" id="MBM2615209.1"/>
    </source>
</evidence>
<keyword evidence="3" id="KW-1003">Cell membrane</keyword>
<protein>
    <submittedName>
        <fullName evidence="9">MFS transporter</fullName>
    </submittedName>
</protein>